<evidence type="ECO:0000313" key="3">
    <source>
        <dbReference type="Proteomes" id="UP001432027"/>
    </source>
</evidence>
<proteinExistence type="predicted"/>
<reference evidence="2" key="1">
    <citation type="submission" date="2023-10" db="EMBL/GenBank/DDBJ databases">
        <title>Genome assembly of Pristionchus species.</title>
        <authorList>
            <person name="Yoshida K."/>
            <person name="Sommer R.J."/>
        </authorList>
    </citation>
    <scope>NUCLEOTIDE SEQUENCE</scope>
    <source>
        <strain evidence="2">RS0144</strain>
    </source>
</reference>
<protein>
    <submittedName>
        <fullName evidence="2">Uncharacterized protein</fullName>
    </submittedName>
</protein>
<dbReference type="EMBL" id="BTSX01000002">
    <property type="protein sequence ID" value="GMS87080.1"/>
    <property type="molecule type" value="Genomic_DNA"/>
</dbReference>
<accession>A0AAV5SVD4</accession>
<evidence type="ECO:0000313" key="2">
    <source>
        <dbReference type="EMBL" id="GMS87080.1"/>
    </source>
</evidence>
<evidence type="ECO:0000256" key="1">
    <source>
        <dbReference type="SAM" id="MobiDB-lite"/>
    </source>
</evidence>
<comment type="caution">
    <text evidence="2">The sequence shown here is derived from an EMBL/GenBank/DDBJ whole genome shotgun (WGS) entry which is preliminary data.</text>
</comment>
<name>A0AAV5SVD4_9BILA</name>
<keyword evidence="3" id="KW-1185">Reference proteome</keyword>
<sequence>STEASSLARTPSKRKSVRDRSEKKKAPPAASEEAANRPADPTVTCYDEAIKHLDAVANELSQISTHSIVGADDILKHGTAAKYLAEKLK</sequence>
<organism evidence="2 3">
    <name type="scientific">Pristionchus entomophagus</name>
    <dbReference type="NCBI Taxonomy" id="358040"/>
    <lineage>
        <taxon>Eukaryota</taxon>
        <taxon>Metazoa</taxon>
        <taxon>Ecdysozoa</taxon>
        <taxon>Nematoda</taxon>
        <taxon>Chromadorea</taxon>
        <taxon>Rhabditida</taxon>
        <taxon>Rhabditina</taxon>
        <taxon>Diplogasteromorpha</taxon>
        <taxon>Diplogasteroidea</taxon>
        <taxon>Neodiplogasteridae</taxon>
        <taxon>Pristionchus</taxon>
    </lineage>
</organism>
<feature type="non-terminal residue" evidence="2">
    <location>
        <position position="89"/>
    </location>
</feature>
<gene>
    <name evidence="2" type="ORF">PENTCL1PPCAC_9255</name>
</gene>
<feature type="region of interest" description="Disordered" evidence="1">
    <location>
        <begin position="1"/>
        <end position="41"/>
    </location>
</feature>
<dbReference type="Proteomes" id="UP001432027">
    <property type="component" value="Unassembled WGS sequence"/>
</dbReference>
<dbReference type="AlphaFoldDB" id="A0AAV5SVD4"/>
<feature type="non-terminal residue" evidence="2">
    <location>
        <position position="1"/>
    </location>
</feature>